<feature type="transmembrane region" description="Helical" evidence="1">
    <location>
        <begin position="26"/>
        <end position="45"/>
    </location>
</feature>
<dbReference type="Proteomes" id="UP000318741">
    <property type="component" value="Chromosome"/>
</dbReference>
<protein>
    <recommendedName>
        <fullName evidence="4">AsmA-like C-terminal domain-containing protein</fullName>
    </recommendedName>
</protein>
<evidence type="ECO:0000256" key="1">
    <source>
        <dbReference type="SAM" id="Phobius"/>
    </source>
</evidence>
<keyword evidence="1" id="KW-1133">Transmembrane helix</keyword>
<evidence type="ECO:0000313" key="2">
    <source>
        <dbReference type="EMBL" id="QDT15816.1"/>
    </source>
</evidence>
<dbReference type="RefSeq" id="WP_145358715.1">
    <property type="nucleotide sequence ID" value="NZ_CP036265.1"/>
</dbReference>
<keyword evidence="3" id="KW-1185">Reference proteome</keyword>
<proteinExistence type="predicted"/>
<dbReference type="EMBL" id="CP036265">
    <property type="protein sequence ID" value="QDT15816.1"/>
    <property type="molecule type" value="Genomic_DNA"/>
</dbReference>
<dbReference type="KEGG" id="acaf:CA12_19110"/>
<organism evidence="2 3">
    <name type="scientific">Alienimonas californiensis</name>
    <dbReference type="NCBI Taxonomy" id="2527989"/>
    <lineage>
        <taxon>Bacteria</taxon>
        <taxon>Pseudomonadati</taxon>
        <taxon>Planctomycetota</taxon>
        <taxon>Planctomycetia</taxon>
        <taxon>Planctomycetales</taxon>
        <taxon>Planctomycetaceae</taxon>
        <taxon>Alienimonas</taxon>
    </lineage>
</organism>
<accession>A0A517P8W3</accession>
<gene>
    <name evidence="2" type="ORF">CA12_19110</name>
</gene>
<evidence type="ECO:0000313" key="3">
    <source>
        <dbReference type="Proteomes" id="UP000318741"/>
    </source>
</evidence>
<dbReference type="OrthoDB" id="244263at2"/>
<keyword evidence="1" id="KW-0472">Membrane</keyword>
<dbReference type="AlphaFoldDB" id="A0A517P8W3"/>
<name>A0A517P8W3_9PLAN</name>
<evidence type="ECO:0008006" key="4">
    <source>
        <dbReference type="Google" id="ProtNLM"/>
    </source>
</evidence>
<keyword evidence="1" id="KW-0812">Transmembrane</keyword>
<reference evidence="2 3" key="1">
    <citation type="submission" date="2019-02" db="EMBL/GenBank/DDBJ databases">
        <title>Deep-cultivation of Planctomycetes and their phenomic and genomic characterization uncovers novel biology.</title>
        <authorList>
            <person name="Wiegand S."/>
            <person name="Jogler M."/>
            <person name="Boedeker C."/>
            <person name="Pinto D."/>
            <person name="Vollmers J."/>
            <person name="Rivas-Marin E."/>
            <person name="Kohn T."/>
            <person name="Peeters S.H."/>
            <person name="Heuer A."/>
            <person name="Rast P."/>
            <person name="Oberbeckmann S."/>
            <person name="Bunk B."/>
            <person name="Jeske O."/>
            <person name="Meyerdierks A."/>
            <person name="Storesund J.E."/>
            <person name="Kallscheuer N."/>
            <person name="Luecker S."/>
            <person name="Lage O.M."/>
            <person name="Pohl T."/>
            <person name="Merkel B.J."/>
            <person name="Hornburger P."/>
            <person name="Mueller R.-W."/>
            <person name="Bruemmer F."/>
            <person name="Labrenz M."/>
            <person name="Spormann A.M."/>
            <person name="Op den Camp H."/>
            <person name="Overmann J."/>
            <person name="Amann R."/>
            <person name="Jetten M.S.M."/>
            <person name="Mascher T."/>
            <person name="Medema M.H."/>
            <person name="Devos D.P."/>
            <person name="Kaster A.-K."/>
            <person name="Ovreas L."/>
            <person name="Rohde M."/>
            <person name="Galperin M.Y."/>
            <person name="Jogler C."/>
        </authorList>
    </citation>
    <scope>NUCLEOTIDE SEQUENCE [LARGE SCALE GENOMIC DNA]</scope>
    <source>
        <strain evidence="2 3">CA12</strain>
    </source>
</reference>
<sequence>MPTEPDPAVEPAPARPPKGAVRWGRLAAVGAAVLAAGLWFAPAFVARSGLRHTVAHRIFPGLNADVTVGRAELSWLAPATLRDVTMTARGDAGRAGEPLLRVEAIRTERPLHALLSAALFPGAKPVDYGTITLEEPDLRVRVRPGGSDLEDALAPLLDGESSQTPPGFAVTVKDGSMTVLDLSGRRLEGRVLSGTVRRPAGVALPDRAELAGTWGDGERSGTVAAKMNAAAANGPVTNDPAAKVQGSNRWALRVDGLPLTAAVPLQTRFAAEDAVAWALDGALSADLSGDLDAQGWTAEGRLLGDRVTARRADWSVGDRLRLASAHLAGGLSGRFDDAGAGVRATRLRFVSDLGELSADGPLPTALPADPATLLDGDRRLSGRIDVAALAAQLPGVLGLTEGATVESGSLNLSLTTAAGDAPGARRFAASGELENLRAALPGGERIAPEGPISAQLEAVREGVGAVTIERLAARADGLSAVGRGAVEDLTAEVAVDLAAFDRTFGRLLDLGGRWAGAADGTLRIRRTAANRFAVRAGAVGREIRFLPPAGGSVREEEVTVKVGVDLVRDDAGRWATTFAGAKAESGSDVLSITPRDSGELSLTLDGELATLRNRVATLVDFPVDSAAGGLRASATLLPAGAGWAVEEGKAELRRLIVDVPGLRLRESVATLEARGTLDPAAGTFAGAFQWVGDALSLQAERVRFDSAATPALTADLTARGDAARFWAWFPAADAASVRPEGRFTADGAGTAEFGPAGFAGAGFTGTVAFTDLSILTPPDPRSAPVAAWSVAWREPTATLAGSVRYDAGAADAGDALHLGPLAVTAGGASLTAGGVVQDLSGAMRADLSGRLAVDWATLGPRLGTAEAGATLTGRSDRPFTLRGPLGSLSELSGRAGLGWDELRGGGFSFGPGVLVATLDGGRARIDGVDWPLVPLSGGDAAGGASRSSIGRLQTTPTVDFTGREAAVRLPAGRILSGVRFTPEATRGWLGLVSPLAAGSVQADGAFDVDLDGAAAPLSDLLAGDLRRAGAGGRLVVERADFTAGPVADGLLGAVRGASALLRGSVGGDLQDVRVRLPAQSTPFRLSGGRVFHQNLIARSGSVEVTTSGSVGLDGALDLRAEIPLGGDLGGRRATVPIGGTIDAPRIDAARLAEAAARGAVDTAVERERGRLEEKATREIGRGLDRLFGRE</sequence>